<proteinExistence type="predicted"/>
<reference evidence="2" key="1">
    <citation type="submission" date="2023-06" db="EMBL/GenBank/DDBJ databases">
        <title>Survivors Of The Sea: Transcriptome response of Skeletonema marinoi to long-term dormancy.</title>
        <authorList>
            <person name="Pinder M.I.M."/>
            <person name="Kourtchenko O."/>
            <person name="Robertson E.K."/>
            <person name="Larsson T."/>
            <person name="Maumus F."/>
            <person name="Osuna-Cruz C.M."/>
            <person name="Vancaester E."/>
            <person name="Stenow R."/>
            <person name="Vandepoele K."/>
            <person name="Ploug H."/>
            <person name="Bruchert V."/>
            <person name="Godhe A."/>
            <person name="Topel M."/>
        </authorList>
    </citation>
    <scope>NUCLEOTIDE SEQUENCE</scope>
    <source>
        <strain evidence="2">R05AC</strain>
    </source>
</reference>
<evidence type="ECO:0000256" key="1">
    <source>
        <dbReference type="SAM" id="MobiDB-lite"/>
    </source>
</evidence>
<gene>
    <name evidence="2" type="ORF">QTG54_000382</name>
</gene>
<accession>A0AAD8YM06</accession>
<sequence>MIATSNEMERLQKLPTLSKEISSPRKQPADAPIRSKSGPSPTSNKRRSPLVIDTKDDRESERNDGDANRVGTPTQTLSPTTAALSKLITTYAAKRVTNNASCRIKLRRRSLALSNSLTQSMESLRQSPGQISLSIRRMRQQQEVCLIRENLHGLARLCSSNRQARSICSIVLCQTKLRTVTTVMESDVNLQQQSFQNYK</sequence>
<keyword evidence="3" id="KW-1185">Reference proteome</keyword>
<evidence type="ECO:0000313" key="3">
    <source>
        <dbReference type="Proteomes" id="UP001224775"/>
    </source>
</evidence>
<dbReference type="AlphaFoldDB" id="A0AAD8YM06"/>
<feature type="region of interest" description="Disordered" evidence="1">
    <location>
        <begin position="1"/>
        <end position="78"/>
    </location>
</feature>
<dbReference type="EMBL" id="JATAAI010000001">
    <property type="protein sequence ID" value="KAK1748443.1"/>
    <property type="molecule type" value="Genomic_DNA"/>
</dbReference>
<feature type="compositionally biased region" description="Basic and acidic residues" evidence="1">
    <location>
        <begin position="53"/>
        <end position="67"/>
    </location>
</feature>
<comment type="caution">
    <text evidence="2">The sequence shown here is derived from an EMBL/GenBank/DDBJ whole genome shotgun (WGS) entry which is preliminary data.</text>
</comment>
<evidence type="ECO:0000313" key="2">
    <source>
        <dbReference type="EMBL" id="KAK1748443.1"/>
    </source>
</evidence>
<dbReference type="Proteomes" id="UP001224775">
    <property type="component" value="Unassembled WGS sequence"/>
</dbReference>
<protein>
    <submittedName>
        <fullName evidence="2">Uncharacterized protein</fullName>
    </submittedName>
</protein>
<organism evidence="2 3">
    <name type="scientific">Skeletonema marinoi</name>
    <dbReference type="NCBI Taxonomy" id="267567"/>
    <lineage>
        <taxon>Eukaryota</taxon>
        <taxon>Sar</taxon>
        <taxon>Stramenopiles</taxon>
        <taxon>Ochrophyta</taxon>
        <taxon>Bacillariophyta</taxon>
        <taxon>Coscinodiscophyceae</taxon>
        <taxon>Thalassiosirophycidae</taxon>
        <taxon>Thalassiosirales</taxon>
        <taxon>Skeletonemataceae</taxon>
        <taxon>Skeletonema</taxon>
        <taxon>Skeletonema marinoi-dohrnii complex</taxon>
    </lineage>
</organism>
<name>A0AAD8YM06_9STRA</name>